<dbReference type="OrthoDB" id="19419at2759"/>
<keyword evidence="4" id="KW-1185">Reference proteome</keyword>
<feature type="region of interest" description="Disordered" evidence="2">
    <location>
        <begin position="255"/>
        <end position="292"/>
    </location>
</feature>
<comment type="caution">
    <text evidence="3">The sequence shown here is derived from an EMBL/GenBank/DDBJ whole genome shotgun (WGS) entry which is preliminary data.</text>
</comment>
<dbReference type="Proteomes" id="UP001150941">
    <property type="component" value="Unassembled WGS sequence"/>
</dbReference>
<feature type="compositionally biased region" description="Basic and acidic residues" evidence="2">
    <location>
        <begin position="255"/>
        <end position="279"/>
    </location>
</feature>
<protein>
    <recommendedName>
        <fullName evidence="5">NAP family protein</fullName>
    </recommendedName>
</protein>
<dbReference type="SUPFAM" id="SSF143113">
    <property type="entry name" value="NAP-like"/>
    <property type="match status" value="1"/>
</dbReference>
<dbReference type="InterPro" id="IPR037231">
    <property type="entry name" value="NAP-like_sf"/>
</dbReference>
<feature type="compositionally biased region" description="Polar residues" evidence="2">
    <location>
        <begin position="41"/>
        <end position="72"/>
    </location>
</feature>
<comment type="similarity">
    <text evidence="1">Belongs to the nucleosome assembly protein (NAP) family.</text>
</comment>
<dbReference type="GO" id="GO:0005634">
    <property type="term" value="C:nucleus"/>
    <property type="evidence" value="ECO:0007669"/>
    <property type="project" value="InterPro"/>
</dbReference>
<proteinExistence type="inferred from homology"/>
<dbReference type="GO" id="GO:0006334">
    <property type="term" value="P:nucleosome assembly"/>
    <property type="evidence" value="ECO:0007669"/>
    <property type="project" value="InterPro"/>
</dbReference>
<feature type="region of interest" description="Disordered" evidence="2">
    <location>
        <begin position="218"/>
        <end position="237"/>
    </location>
</feature>
<sequence>MSADQALEERIEVPSIPVDAQRKIAHLGEEFARAEVEQKENTGAPQHSPSSPLCTRSATSRSSPKPPTSGSACSRAPPAEIDEYILPVDAQVLGDALQNMKVERFELNDKGEGEPRSLRFIFDFKENDWFTNTQLVKDFYWRTQIVKTESGKSRTWEGLVSDPVRINWKEGKDVTKGLLDATVDLFEAEKKAAGKKRAELPQYETLVKKIQEVEAEALDNEPEEDEDDEDADPSSPVGVSFWNWFGYRGRDVSAEESAKATKEDNERFEKILKGEKVDGDENDDDDEDDEDYIDDLEDAEVFEDGQDLAIALAEDLYADAMQYYVQSFEMGDDLDDLDIEDLEALENLEDQMDEDEDEAEGEGEESRPRKKARN</sequence>
<organism evidence="3 4">
    <name type="scientific">Penicillium chermesinum</name>
    <dbReference type="NCBI Taxonomy" id="63820"/>
    <lineage>
        <taxon>Eukaryota</taxon>
        <taxon>Fungi</taxon>
        <taxon>Dikarya</taxon>
        <taxon>Ascomycota</taxon>
        <taxon>Pezizomycotina</taxon>
        <taxon>Eurotiomycetes</taxon>
        <taxon>Eurotiomycetidae</taxon>
        <taxon>Eurotiales</taxon>
        <taxon>Aspergillaceae</taxon>
        <taxon>Penicillium</taxon>
    </lineage>
</organism>
<evidence type="ECO:0000313" key="3">
    <source>
        <dbReference type="EMBL" id="KAJ5223671.1"/>
    </source>
</evidence>
<feature type="compositionally biased region" description="Acidic residues" evidence="2">
    <location>
        <begin position="218"/>
        <end position="232"/>
    </location>
</feature>
<feature type="compositionally biased region" description="Acidic residues" evidence="2">
    <location>
        <begin position="280"/>
        <end position="292"/>
    </location>
</feature>
<name>A0A9W9TI56_9EURO</name>
<feature type="region of interest" description="Disordered" evidence="2">
    <location>
        <begin position="31"/>
        <end position="76"/>
    </location>
</feature>
<feature type="compositionally biased region" description="Acidic residues" evidence="2">
    <location>
        <begin position="346"/>
        <end position="363"/>
    </location>
</feature>
<reference evidence="3" key="1">
    <citation type="submission" date="2022-11" db="EMBL/GenBank/DDBJ databases">
        <authorList>
            <person name="Petersen C."/>
        </authorList>
    </citation>
    <scope>NUCLEOTIDE SEQUENCE</scope>
    <source>
        <strain evidence="3">IBT 19713</strain>
    </source>
</reference>
<dbReference type="EMBL" id="JAPQKS010000006">
    <property type="protein sequence ID" value="KAJ5223671.1"/>
    <property type="molecule type" value="Genomic_DNA"/>
</dbReference>
<evidence type="ECO:0008006" key="5">
    <source>
        <dbReference type="Google" id="ProtNLM"/>
    </source>
</evidence>
<dbReference type="Pfam" id="PF00956">
    <property type="entry name" value="NAP"/>
    <property type="match status" value="1"/>
</dbReference>
<dbReference type="Gene3D" id="3.30.1120.90">
    <property type="entry name" value="Nucleosome assembly protein"/>
    <property type="match status" value="1"/>
</dbReference>
<gene>
    <name evidence="3" type="ORF">N7468_008213</name>
</gene>
<dbReference type="GeneID" id="83204812"/>
<accession>A0A9W9TI56</accession>
<evidence type="ECO:0000256" key="1">
    <source>
        <dbReference type="ARBA" id="ARBA00009947"/>
    </source>
</evidence>
<evidence type="ECO:0000313" key="4">
    <source>
        <dbReference type="Proteomes" id="UP001150941"/>
    </source>
</evidence>
<dbReference type="AlphaFoldDB" id="A0A9W9TI56"/>
<dbReference type="RefSeq" id="XP_058327854.1">
    <property type="nucleotide sequence ID" value="XM_058477509.1"/>
</dbReference>
<dbReference type="InterPro" id="IPR002164">
    <property type="entry name" value="NAP_family"/>
</dbReference>
<reference evidence="3" key="2">
    <citation type="journal article" date="2023" name="IMA Fungus">
        <title>Comparative genomic study of the Penicillium genus elucidates a diverse pangenome and 15 lateral gene transfer events.</title>
        <authorList>
            <person name="Petersen C."/>
            <person name="Sorensen T."/>
            <person name="Nielsen M.R."/>
            <person name="Sondergaard T.E."/>
            <person name="Sorensen J.L."/>
            <person name="Fitzpatrick D.A."/>
            <person name="Frisvad J.C."/>
            <person name="Nielsen K.L."/>
        </authorList>
    </citation>
    <scope>NUCLEOTIDE SEQUENCE</scope>
    <source>
        <strain evidence="3">IBT 19713</strain>
    </source>
</reference>
<evidence type="ECO:0000256" key="2">
    <source>
        <dbReference type="SAM" id="MobiDB-lite"/>
    </source>
</evidence>
<feature type="region of interest" description="Disordered" evidence="2">
    <location>
        <begin position="346"/>
        <end position="374"/>
    </location>
</feature>
<feature type="compositionally biased region" description="Basic and acidic residues" evidence="2">
    <location>
        <begin position="31"/>
        <end position="40"/>
    </location>
</feature>